<proteinExistence type="predicted"/>
<name>A0ACD5G8L3_BORAD</name>
<geneLocation type="plasmid" evidence="1 2">
    <name>lp28-8</name>
</geneLocation>
<evidence type="ECO:0000313" key="1">
    <source>
        <dbReference type="EMBL" id="XOU13284.1"/>
    </source>
</evidence>
<keyword evidence="2" id="KW-1185">Reference proteome</keyword>
<dbReference type="EMBL" id="CP179265">
    <property type="protein sequence ID" value="XOU13284.1"/>
    <property type="molecule type" value="Genomic_DNA"/>
</dbReference>
<protein>
    <submittedName>
        <fullName evidence="1">Uncharacterized protein</fullName>
    </submittedName>
</protein>
<keyword evidence="1" id="KW-0614">Plasmid</keyword>
<gene>
    <name evidence="1" type="ORF">QIA45_05280</name>
</gene>
<reference evidence="1" key="1">
    <citation type="submission" date="2024-11" db="EMBL/GenBank/DDBJ databases">
        <title>Sequencing of Borrelia variable plasmids from multiple Borrelia sensu lato isolates.</title>
        <authorList>
            <person name="Mongodin E.F."/>
            <person name="Rudenko N."/>
            <person name="Fraser C.M."/>
            <person name="Schutzer S."/>
            <person name="Luft B."/>
            <person name="Morgan R."/>
            <person name="Casjens S."/>
            <person name="Qiu W."/>
        </authorList>
    </citation>
    <scope>NUCLEOTIDE SEQUENCE</scope>
    <source>
        <strain evidence="1">21038</strain>
    </source>
</reference>
<organism evidence="1 2">
    <name type="scientific">Borrelia andersonii</name>
    <name type="common">Borreliella andersonii</name>
    <dbReference type="NCBI Taxonomy" id="42109"/>
    <lineage>
        <taxon>Bacteria</taxon>
        <taxon>Pseudomonadati</taxon>
        <taxon>Spirochaetota</taxon>
        <taxon>Spirochaetia</taxon>
        <taxon>Spirochaetales</taxon>
        <taxon>Borreliaceae</taxon>
        <taxon>Borreliella</taxon>
    </lineage>
</organism>
<evidence type="ECO:0000313" key="2">
    <source>
        <dbReference type="Proteomes" id="UP001305787"/>
    </source>
</evidence>
<dbReference type="Proteomes" id="UP001305787">
    <property type="component" value="Plasmid lp28-8"/>
</dbReference>
<accession>A0ACD5G8L3</accession>
<sequence>MAFSNFSVSSVDNSADFNPRFLFFLKALIVFCYILVEGVIAIEKVKEMGFVVVYRNMLNV</sequence>